<evidence type="ECO:0000256" key="6">
    <source>
        <dbReference type="ARBA" id="ARBA00022792"/>
    </source>
</evidence>
<comment type="subunit">
    <text evidence="14">Component of the ubiquinol-cytochrome c oxidoreductase (cytochrome b-c1 complex, complex III, CIII), a multisubunit enzyme composed of 11 subunits. The complex is composed of 3 respiratory subunits cytochrome b, cytochrome c1 and Rieske protein UQCRFS1, 2 core protein subunits UQCRC1/QCR1 and UQCRC2/QCR2, and 6 low-molecular weight protein subunits UQCRH/QCR6, UQCRB/QCR7, UQCRQ/QCR8, UQCR10/QCR9, UQCR11/QCR10 and subunit 9, the cleavage product of Rieske protein UQCRFS1. The complex exists as an obligatory dimer and forms supercomplexes (SCs) in the inner mitochondrial membrane with NADH-ubiquinone oxidoreductase (complex I, CI) and cytochrome c oxidase (complex IV, CIV), resulting in different assemblies (supercomplex SCI(1)III(2)IV(1) and megacomplex MCI(2)III(2)IV(2)).</text>
</comment>
<evidence type="ECO:0000256" key="12">
    <source>
        <dbReference type="ARBA" id="ARBA00032927"/>
    </source>
</evidence>
<evidence type="ECO:0000313" key="16">
    <source>
        <dbReference type="Proteomes" id="UP001154078"/>
    </source>
</evidence>
<reference evidence="15" key="1">
    <citation type="submission" date="2021-12" db="EMBL/GenBank/DDBJ databases">
        <authorList>
            <person name="King R."/>
        </authorList>
    </citation>
    <scope>NUCLEOTIDE SEQUENCE</scope>
</reference>
<name>A0A9P0AQ90_BRAAE</name>
<keyword evidence="4" id="KW-0813">Transport</keyword>
<keyword evidence="6" id="KW-0999">Mitochondrion inner membrane</keyword>
<keyword evidence="8" id="KW-0496">Mitochondrion</keyword>
<comment type="subcellular location">
    <subcellularLocation>
        <location evidence="1">Mitochondrion inner membrane</location>
        <topology evidence="1">Peripheral membrane protein</topology>
        <orientation evidence="1">Matrix side</orientation>
    </subcellularLocation>
</comment>
<evidence type="ECO:0000256" key="2">
    <source>
        <dbReference type="ARBA" id="ARBA00008554"/>
    </source>
</evidence>
<comment type="subunit">
    <text evidence="13">Component of the ubiquinol-cytochrome c oxidoreductase (cytochrome b-c1 complex, complex III, CIII), a multisubunit enzyme composed of 3 respiratory subunits cytochrome b, cytochrome c1 and Rieske protein, 2 core protein subunits, and additional low-molecular weight protein subunits. The complex exists as an obligatory dimer and forms supercomplexes (SCs) in the inner mitochondrial membrane with cytochrome c oxidase (complex IV, CIV).</text>
</comment>
<evidence type="ECO:0000256" key="8">
    <source>
        <dbReference type="ARBA" id="ARBA00023128"/>
    </source>
</evidence>
<evidence type="ECO:0000256" key="1">
    <source>
        <dbReference type="ARBA" id="ARBA00004443"/>
    </source>
</evidence>
<dbReference type="AlphaFoldDB" id="A0A9P0AQ90"/>
<dbReference type="Pfam" id="PF02271">
    <property type="entry name" value="UCR_14kD"/>
    <property type="match status" value="1"/>
</dbReference>
<proteinExistence type="inferred from homology"/>
<dbReference type="Gene3D" id="1.10.1090.10">
    <property type="entry name" value="Cytochrome b-c1 complex subunit 7"/>
    <property type="match status" value="1"/>
</dbReference>
<keyword evidence="7" id="KW-0249">Electron transport</keyword>
<accession>A0A9P0AQ90</accession>
<evidence type="ECO:0000256" key="5">
    <source>
        <dbReference type="ARBA" id="ARBA00022660"/>
    </source>
</evidence>
<protein>
    <recommendedName>
        <fullName evidence="3">Cytochrome b-c1 complex subunit 7</fullName>
    </recommendedName>
    <alternativeName>
        <fullName evidence="11">Complex III subunit 7</fullName>
    </alternativeName>
    <alternativeName>
        <fullName evidence="10">Complex III subunit VII</fullName>
    </alternativeName>
    <alternativeName>
        <fullName evidence="12">Ubiquinol-cytochrome c reductase complex 14 kDa protein</fullName>
    </alternativeName>
</protein>
<dbReference type="SUPFAM" id="SSF81524">
    <property type="entry name" value="14 kDa protein of cytochrome bc1 complex (Ubiquinol-cytochrome c reductase)"/>
    <property type="match status" value="1"/>
</dbReference>
<evidence type="ECO:0000256" key="10">
    <source>
        <dbReference type="ARBA" id="ARBA00031021"/>
    </source>
</evidence>
<keyword evidence="16" id="KW-1185">Reference proteome</keyword>
<evidence type="ECO:0000313" key="15">
    <source>
        <dbReference type="EMBL" id="CAH0545703.1"/>
    </source>
</evidence>
<dbReference type="GO" id="GO:0006122">
    <property type="term" value="P:mitochondrial electron transport, ubiquinol to cytochrome c"/>
    <property type="evidence" value="ECO:0007669"/>
    <property type="project" value="InterPro"/>
</dbReference>
<sequence length="122" mass="14766">MFQRLVLLRRFLSKKPPKPGKPKKSFQETAYDLAGFNKYGLMRDDLLDETDHDVQEALTRLDPDEYDCRVFRILRATQLSLRHEYLPKSEWTKFEDDYFYLTSIIKELHQEQSERKAWESKF</sequence>
<dbReference type="PANTHER" id="PTHR12022">
    <property type="entry name" value="UBIQUINOL-CYTOCHROME C REDUCTASE COMPLEX 14 KD PROTEIN"/>
    <property type="match status" value="1"/>
</dbReference>
<comment type="similarity">
    <text evidence="2">Belongs to the UQCRB/QCR7 family.</text>
</comment>
<dbReference type="Proteomes" id="UP001154078">
    <property type="component" value="Chromosome 1"/>
</dbReference>
<evidence type="ECO:0000256" key="11">
    <source>
        <dbReference type="ARBA" id="ARBA00031684"/>
    </source>
</evidence>
<dbReference type="GO" id="GO:0005743">
    <property type="term" value="C:mitochondrial inner membrane"/>
    <property type="evidence" value="ECO:0007669"/>
    <property type="project" value="UniProtKB-SubCell"/>
</dbReference>
<organism evidence="15 16">
    <name type="scientific">Brassicogethes aeneus</name>
    <name type="common">Rape pollen beetle</name>
    <name type="synonym">Meligethes aeneus</name>
    <dbReference type="NCBI Taxonomy" id="1431903"/>
    <lineage>
        <taxon>Eukaryota</taxon>
        <taxon>Metazoa</taxon>
        <taxon>Ecdysozoa</taxon>
        <taxon>Arthropoda</taxon>
        <taxon>Hexapoda</taxon>
        <taxon>Insecta</taxon>
        <taxon>Pterygota</taxon>
        <taxon>Neoptera</taxon>
        <taxon>Endopterygota</taxon>
        <taxon>Coleoptera</taxon>
        <taxon>Polyphaga</taxon>
        <taxon>Cucujiformia</taxon>
        <taxon>Nitidulidae</taxon>
        <taxon>Meligethinae</taxon>
        <taxon>Brassicogethes</taxon>
    </lineage>
</organism>
<gene>
    <name evidence="15" type="ORF">MELIAE_LOCUS54</name>
</gene>
<evidence type="ECO:0000256" key="9">
    <source>
        <dbReference type="ARBA" id="ARBA00023136"/>
    </source>
</evidence>
<dbReference type="FunFam" id="1.10.1090.10:FF:000001">
    <property type="entry name" value="Cytochrome b-c1 complex subunit 7"/>
    <property type="match status" value="1"/>
</dbReference>
<evidence type="ECO:0000256" key="14">
    <source>
        <dbReference type="ARBA" id="ARBA00046393"/>
    </source>
</evidence>
<evidence type="ECO:0000256" key="7">
    <source>
        <dbReference type="ARBA" id="ARBA00022982"/>
    </source>
</evidence>
<evidence type="ECO:0000256" key="3">
    <source>
        <dbReference type="ARBA" id="ARBA00016323"/>
    </source>
</evidence>
<evidence type="ECO:0000256" key="13">
    <source>
        <dbReference type="ARBA" id="ARBA00038521"/>
    </source>
</evidence>
<keyword evidence="9" id="KW-0472">Membrane</keyword>
<evidence type="ECO:0000256" key="4">
    <source>
        <dbReference type="ARBA" id="ARBA00022448"/>
    </source>
</evidence>
<dbReference type="EMBL" id="OV121132">
    <property type="protein sequence ID" value="CAH0545703.1"/>
    <property type="molecule type" value="Genomic_DNA"/>
</dbReference>
<dbReference type="GO" id="GO:0045275">
    <property type="term" value="C:respiratory chain complex III"/>
    <property type="evidence" value="ECO:0007669"/>
    <property type="project" value="InterPro"/>
</dbReference>
<dbReference type="PANTHER" id="PTHR12022:SF0">
    <property type="entry name" value="CYTOCHROME B-C1 COMPLEX SUBUNIT 7"/>
    <property type="match status" value="1"/>
</dbReference>
<dbReference type="OrthoDB" id="425749at2759"/>
<dbReference type="InterPro" id="IPR003197">
    <property type="entry name" value="QCR7"/>
</dbReference>
<dbReference type="InterPro" id="IPR036544">
    <property type="entry name" value="QCR7_sf"/>
</dbReference>
<keyword evidence="5" id="KW-0679">Respiratory chain</keyword>